<proteinExistence type="predicted"/>
<dbReference type="InterPro" id="IPR014853">
    <property type="entry name" value="VWF/SSPO/ZAN-like_Cys-rich_dom"/>
</dbReference>
<dbReference type="InterPro" id="IPR001846">
    <property type="entry name" value="VWF_type-D"/>
</dbReference>
<feature type="domain" description="VWFC" evidence="7">
    <location>
        <begin position="282"/>
        <end position="343"/>
    </location>
</feature>
<dbReference type="PROSITE" id="PS50184">
    <property type="entry name" value="VWFC_2"/>
    <property type="match status" value="2"/>
</dbReference>
<dbReference type="SMART" id="SM00214">
    <property type="entry name" value="VWC"/>
    <property type="match status" value="5"/>
</dbReference>
<dbReference type="EMBL" id="JAZGQO010000021">
    <property type="protein sequence ID" value="KAK6166670.1"/>
    <property type="molecule type" value="Genomic_DNA"/>
</dbReference>
<organism evidence="9 10">
    <name type="scientific">Patella caerulea</name>
    <name type="common">Rayed Mediterranean limpet</name>
    <dbReference type="NCBI Taxonomy" id="87958"/>
    <lineage>
        <taxon>Eukaryota</taxon>
        <taxon>Metazoa</taxon>
        <taxon>Spiralia</taxon>
        <taxon>Lophotrochozoa</taxon>
        <taxon>Mollusca</taxon>
        <taxon>Gastropoda</taxon>
        <taxon>Patellogastropoda</taxon>
        <taxon>Patelloidea</taxon>
        <taxon>Patellidae</taxon>
        <taxon>Patella</taxon>
    </lineage>
</organism>
<dbReference type="AlphaFoldDB" id="A0AAN8J451"/>
<evidence type="ECO:0000256" key="4">
    <source>
        <dbReference type="ARBA" id="ARBA00022737"/>
    </source>
</evidence>
<dbReference type="Gene3D" id="6.20.200.20">
    <property type="match status" value="4"/>
</dbReference>
<dbReference type="SUPFAM" id="SSF57567">
    <property type="entry name" value="Serine protease inhibitors"/>
    <property type="match status" value="1"/>
</dbReference>
<dbReference type="PANTHER" id="PTHR46698">
    <property type="entry name" value="CROSSVEINLESS 2"/>
    <property type="match status" value="1"/>
</dbReference>
<dbReference type="Gene3D" id="2.10.25.10">
    <property type="entry name" value="Laminin"/>
    <property type="match status" value="1"/>
</dbReference>
<feature type="chain" id="PRO_5042983318" description="BMP-binding endothelial regulator protein" evidence="6">
    <location>
        <begin position="28"/>
        <end position="672"/>
    </location>
</feature>
<accession>A0AAN8J451</accession>
<comment type="caution">
    <text evidence="9">The sequence shown here is derived from an EMBL/GenBank/DDBJ whole genome shotgun (WGS) entry which is preliminary data.</text>
</comment>
<evidence type="ECO:0000259" key="7">
    <source>
        <dbReference type="PROSITE" id="PS50184"/>
    </source>
</evidence>
<dbReference type="SMART" id="SM00832">
    <property type="entry name" value="C8"/>
    <property type="match status" value="1"/>
</dbReference>
<dbReference type="SUPFAM" id="SSF57603">
    <property type="entry name" value="FnI-like domain"/>
    <property type="match status" value="5"/>
</dbReference>
<dbReference type="Pfam" id="PF01826">
    <property type="entry name" value="TIL"/>
    <property type="match status" value="1"/>
</dbReference>
<feature type="domain" description="VWFD" evidence="8">
    <location>
        <begin position="347"/>
        <end position="519"/>
    </location>
</feature>
<dbReference type="PROSITE" id="PS51233">
    <property type="entry name" value="VWFD"/>
    <property type="match status" value="1"/>
</dbReference>
<name>A0AAN8J451_PATCE</name>
<dbReference type="Gene3D" id="2.10.70.10">
    <property type="entry name" value="Complement Module, domain 1"/>
    <property type="match status" value="1"/>
</dbReference>
<comment type="subcellular location">
    <subcellularLocation>
        <location evidence="1">Secreted</location>
    </subcellularLocation>
</comment>
<evidence type="ECO:0000256" key="2">
    <source>
        <dbReference type="ARBA" id="ARBA00022525"/>
    </source>
</evidence>
<evidence type="ECO:0008006" key="11">
    <source>
        <dbReference type="Google" id="ProtNLM"/>
    </source>
</evidence>
<keyword evidence="2" id="KW-0964">Secreted</keyword>
<feature type="signal peptide" evidence="6">
    <location>
        <begin position="1"/>
        <end position="27"/>
    </location>
</feature>
<protein>
    <recommendedName>
        <fullName evidence="11">BMP-binding endothelial regulator protein</fullName>
    </recommendedName>
</protein>
<dbReference type="Pfam" id="PF00093">
    <property type="entry name" value="VWC"/>
    <property type="match status" value="3"/>
</dbReference>
<dbReference type="InterPro" id="IPR001007">
    <property type="entry name" value="VWF_dom"/>
</dbReference>
<gene>
    <name evidence="9" type="ORF">SNE40_023309</name>
</gene>
<dbReference type="CDD" id="cd19941">
    <property type="entry name" value="TIL"/>
    <property type="match status" value="1"/>
</dbReference>
<evidence type="ECO:0000313" key="10">
    <source>
        <dbReference type="Proteomes" id="UP001347796"/>
    </source>
</evidence>
<dbReference type="Proteomes" id="UP001347796">
    <property type="component" value="Unassembled WGS sequence"/>
</dbReference>
<dbReference type="PANTHER" id="PTHR46698:SF4">
    <property type="entry name" value="CROSSVEINLESS 2"/>
    <property type="match status" value="1"/>
</dbReference>
<dbReference type="InterPro" id="IPR052424">
    <property type="entry name" value="Kielin_Chordin-BMP_Reg"/>
</dbReference>
<evidence type="ECO:0000256" key="6">
    <source>
        <dbReference type="SAM" id="SignalP"/>
    </source>
</evidence>
<dbReference type="InterPro" id="IPR036084">
    <property type="entry name" value="Ser_inhib-like_sf"/>
</dbReference>
<keyword evidence="5" id="KW-1015">Disulfide bond</keyword>
<keyword evidence="3 6" id="KW-0732">Signal</keyword>
<evidence type="ECO:0000256" key="1">
    <source>
        <dbReference type="ARBA" id="ARBA00004613"/>
    </source>
</evidence>
<reference evidence="9 10" key="1">
    <citation type="submission" date="2024-01" db="EMBL/GenBank/DDBJ databases">
        <title>The genome of the rayed Mediterranean limpet Patella caerulea (Linnaeus, 1758).</title>
        <authorList>
            <person name="Anh-Thu Weber A."/>
            <person name="Halstead-Nussloch G."/>
        </authorList>
    </citation>
    <scope>NUCLEOTIDE SEQUENCE [LARGE SCALE GENOMIC DNA]</scope>
    <source>
        <strain evidence="9">AATW-2023a</strain>
        <tissue evidence="9">Whole specimen</tissue>
    </source>
</reference>
<feature type="domain" description="VWFC" evidence="7">
    <location>
        <begin position="151"/>
        <end position="212"/>
    </location>
</feature>
<dbReference type="Pfam" id="PF08742">
    <property type="entry name" value="C8"/>
    <property type="match status" value="1"/>
</dbReference>
<evidence type="ECO:0000256" key="3">
    <source>
        <dbReference type="ARBA" id="ARBA00022729"/>
    </source>
</evidence>
<evidence type="ECO:0000259" key="8">
    <source>
        <dbReference type="PROSITE" id="PS51233"/>
    </source>
</evidence>
<dbReference type="FunFam" id="2.10.25.10:FF:000055">
    <property type="entry name" value="alpha-tectorin isoform X1"/>
    <property type="match status" value="1"/>
</dbReference>
<dbReference type="Pfam" id="PF00094">
    <property type="entry name" value="VWD"/>
    <property type="match status" value="1"/>
</dbReference>
<evidence type="ECO:0000256" key="5">
    <source>
        <dbReference type="ARBA" id="ARBA00023157"/>
    </source>
</evidence>
<dbReference type="GO" id="GO:0005576">
    <property type="term" value="C:extracellular region"/>
    <property type="evidence" value="ECO:0007669"/>
    <property type="project" value="UniProtKB-SubCell"/>
</dbReference>
<dbReference type="InterPro" id="IPR002919">
    <property type="entry name" value="TIL_dom"/>
</dbReference>
<evidence type="ECO:0000313" key="9">
    <source>
        <dbReference type="EMBL" id="KAK6166670.1"/>
    </source>
</evidence>
<dbReference type="SMART" id="SM00216">
    <property type="entry name" value="VWD"/>
    <property type="match status" value="1"/>
</dbReference>
<dbReference type="PROSITE" id="PS01208">
    <property type="entry name" value="VWFC_1"/>
    <property type="match status" value="2"/>
</dbReference>
<keyword evidence="10" id="KW-1185">Reference proteome</keyword>
<keyword evidence="4" id="KW-0677">Repeat</keyword>
<sequence>MFCMELSLLTSRVSLCLLLAIVTHVNSQLAGSVSRCTNEGQEVKIPGITDDPCISCFCLNGEVQCEKKKCANLDGCHAVLFDGPNRKCCDVCKGCRLNGISHDSGKTWLDKRDRCTSYSCRAGVITKSKVQCHVPCANPIQRKRQCCPSCKGCYFDGVERKNGQKFTLATDPCVQCKCRKGSVTCMKRACPVLNCPDEVIYQPKGECCPRCKGMRKIFDFAGACYFAKRVYTDGFSFVPKPTTRCTCSKGTVVCEKATCPPLDCPLDERKQQGNCQVCEPKRDCIYQDKTHKHRSSWQSNMCTHCSCKDGVTYCQRERCSNSLWCPSGYKLKFMPGACCPKCVEQDAVCTVFGDPHYRSFDGKMYNFQGTCKYLLTQDCHNKDFTIKVKNGVRLSSGFAWTQMVVILMGDIRVSLRQNLVVKINRKRTQLPYSVPGKFSIRRDGHSVTFRADIGLKVVWDGDSFLEVTASSKYKNRLCGLCGNYNGLETDDLIGRDQKTYYKGEEFGNSWRIGSKKACQKEPKMKNIESICDKDFQAKVRANRECSVLYSRAFSACRQKVDVQPYVTSCVTDMCDCPNGRQCACESIQAYAHECKRAGYDVKWEKVSNCKAPEKTCPKGAVHSLCSPACPRTCSDAKKGGECSKKCVPGCVCKGGLVLHNNRCITPEKCPKK</sequence>